<reference evidence="1" key="1">
    <citation type="submission" date="2020-11" db="EMBL/GenBank/DDBJ databases">
        <authorList>
            <person name="Koelle M."/>
            <person name="Horta M.A.C."/>
            <person name="Nowrousian M."/>
            <person name="Ohm R.A."/>
            <person name="Benz P."/>
            <person name="Pilgard A."/>
        </authorList>
    </citation>
    <scope>NUCLEOTIDE SEQUENCE</scope>
    <source>
        <strain evidence="1">FPRL280</strain>
    </source>
</reference>
<sequence>MSFGIANRSNQISFLPAPNHPDARPGTCFGPLRSVFWSLTAGQSCHE</sequence>
<comment type="caution">
    <text evidence="1">The sequence shown here is derived from an EMBL/GenBank/DDBJ whole genome shotgun (WGS) entry which is preliminary data.</text>
</comment>
<evidence type="ECO:0000313" key="1">
    <source>
        <dbReference type="EMBL" id="KAF9801197.1"/>
    </source>
</evidence>
<accession>A0A8H7NSX5</accession>
<proteinExistence type="predicted"/>
<gene>
    <name evidence="1" type="ORF">IEO21_10186</name>
</gene>
<dbReference type="Proteomes" id="UP000639403">
    <property type="component" value="Unassembled WGS sequence"/>
</dbReference>
<reference evidence="1" key="2">
    <citation type="journal article" name="Front. Microbiol.">
        <title>Degradative Capacity of Two Strains of Rhodonia placenta: From Phenotype to Genotype.</title>
        <authorList>
            <person name="Kolle M."/>
            <person name="Horta M.A.C."/>
            <person name="Nowrousian M."/>
            <person name="Ohm R.A."/>
            <person name="Benz J.P."/>
            <person name="Pilgard A."/>
        </authorList>
    </citation>
    <scope>NUCLEOTIDE SEQUENCE</scope>
    <source>
        <strain evidence="1">FPRL280</strain>
    </source>
</reference>
<evidence type="ECO:0000313" key="2">
    <source>
        <dbReference type="Proteomes" id="UP000639403"/>
    </source>
</evidence>
<dbReference type="AlphaFoldDB" id="A0A8H7NSX5"/>
<protein>
    <submittedName>
        <fullName evidence="1">Uncharacterized protein</fullName>
    </submittedName>
</protein>
<name>A0A8H7NSX5_9APHY</name>
<dbReference type="EMBL" id="JADOXO010000696">
    <property type="protein sequence ID" value="KAF9801197.1"/>
    <property type="molecule type" value="Genomic_DNA"/>
</dbReference>
<organism evidence="1 2">
    <name type="scientific">Rhodonia placenta</name>
    <dbReference type="NCBI Taxonomy" id="104341"/>
    <lineage>
        <taxon>Eukaryota</taxon>
        <taxon>Fungi</taxon>
        <taxon>Dikarya</taxon>
        <taxon>Basidiomycota</taxon>
        <taxon>Agaricomycotina</taxon>
        <taxon>Agaricomycetes</taxon>
        <taxon>Polyporales</taxon>
        <taxon>Adustoporiaceae</taxon>
        <taxon>Rhodonia</taxon>
    </lineage>
</organism>